<dbReference type="InterPro" id="IPR006944">
    <property type="entry name" value="Phage/GTA_portal"/>
</dbReference>
<dbReference type="AlphaFoldDB" id="A0A3N4N8L4"/>
<dbReference type="Pfam" id="PF04860">
    <property type="entry name" value="Phage_portal"/>
    <property type="match status" value="1"/>
</dbReference>
<evidence type="ECO:0000313" key="2">
    <source>
        <dbReference type="Proteomes" id="UP000272412"/>
    </source>
</evidence>
<evidence type="ECO:0000313" key="1">
    <source>
        <dbReference type="EMBL" id="RPD90507.1"/>
    </source>
</evidence>
<dbReference type="Gene3D" id="1.20.1270.210">
    <property type="match status" value="1"/>
</dbReference>
<dbReference type="NCBIfam" id="TIGR01537">
    <property type="entry name" value="portal_HK97"/>
    <property type="match status" value="1"/>
</dbReference>
<comment type="caution">
    <text evidence="1">The sequence shown here is derived from an EMBL/GenBank/DDBJ whole genome shotgun (WGS) entry which is preliminary data.</text>
</comment>
<keyword evidence="2" id="KW-1185">Reference proteome</keyword>
<dbReference type="RefSeq" id="WP_123803645.1">
    <property type="nucleotide sequence ID" value="NZ_RPFL01000002.1"/>
</dbReference>
<dbReference type="Gene3D" id="3.30.1120.70">
    <property type="match status" value="1"/>
</dbReference>
<reference evidence="1 2" key="1">
    <citation type="submission" date="2018-11" db="EMBL/GenBank/DDBJ databases">
        <title>Neisseria weixii sp. nov. isolated from the rectal contents of plateau pika (Ochotona cruzoniae).</title>
        <authorList>
            <person name="Zhang G."/>
        </authorList>
    </citation>
    <scope>NUCLEOTIDE SEQUENCE [LARGE SCALE GENOMIC DNA]</scope>
    <source>
        <strain evidence="1 2">10009</strain>
    </source>
</reference>
<dbReference type="Gene3D" id="3.40.140.120">
    <property type="match status" value="1"/>
</dbReference>
<name>A0A3N4N8L4_9NEIS</name>
<organism evidence="1 2">
    <name type="scientific">Neisseria weixii</name>
    <dbReference type="NCBI Taxonomy" id="1853276"/>
    <lineage>
        <taxon>Bacteria</taxon>
        <taxon>Pseudomonadati</taxon>
        <taxon>Pseudomonadota</taxon>
        <taxon>Betaproteobacteria</taxon>
        <taxon>Neisseriales</taxon>
        <taxon>Neisseriaceae</taxon>
        <taxon>Neisseria</taxon>
    </lineage>
</organism>
<protein>
    <submittedName>
        <fullName evidence="1">Phage portal protein</fullName>
    </submittedName>
</protein>
<dbReference type="OrthoDB" id="9765386at2"/>
<dbReference type="EMBL" id="RPFL01000002">
    <property type="protein sequence ID" value="RPD90507.1"/>
    <property type="molecule type" value="Genomic_DNA"/>
</dbReference>
<accession>A0A3N4N8L4</accession>
<dbReference type="InterPro" id="IPR006427">
    <property type="entry name" value="Portal_HK97"/>
</dbReference>
<dbReference type="Proteomes" id="UP000272412">
    <property type="component" value="Unassembled WGS sequence"/>
</dbReference>
<proteinExistence type="predicted"/>
<sequence>MKFLKNLFGGHNSGGAVAAEETAEPASPIDTQELESAIEQNTAAWRWLTGGRDGYGRPLSEREAMAQGTVYACVSLLAGAIASMPLHIYRNTPEGRERVNNDLWWMLNEQMNAQWSAAVGWEFAMQSLLLHGDAFFRIDRASMYSARIAGLTPLHPLAVDVRKHEGRLIYLLNDDGKIRVYDQDDILHIPGAGFDGKRGMSQISHVLRQPVNIATDAGNQSGAFLGEGMRPDLALTSPTGTRLDGKQIDDLRGQWVRRYNGPSNSTAPIVLTGGMDIKQLTMTAVDAQLLETRKLQAEQIAQIFGVPPHMIGITDKTTSWGSGIEQMSIGFVKYTMQRHLVKFEQEINRKCHRTSRYFCEFETKGLERGDLKSRNESYRIALGRAGEPGWLTVNEVRKVENLPPIEGGDILYTGIQNENQSNDASAG</sequence>
<gene>
    <name evidence="1" type="ORF">EGK74_01790</name>
</gene>